<keyword evidence="4 7" id="KW-0812">Transmembrane</keyword>
<sequence length="240" mass="26015">PATIELATASIVLGVLSGVLFGVLSAVRRNSWLDQLVRFFSLIGVSVPVFWLALVLLFIFYARLRWAAGPGRLDAGMKPPTRLTGFFTIDALASGNWPVFVNALRHLVLPAIVLGSYTTGLIARVTRSSMLEVLGQGYVRTAQAKGLRERTVVLRHALRNALIPVVTVIGFSYGGLLAGAVLTESIFAWPGIGQYAFRASTSLDFPAIMGVSLLIALIFVLTNLIVDVLYFVLDPRLRMA</sequence>
<feature type="transmembrane region" description="Helical" evidence="7">
    <location>
        <begin position="161"/>
        <end position="187"/>
    </location>
</feature>
<evidence type="ECO:0000256" key="6">
    <source>
        <dbReference type="ARBA" id="ARBA00023136"/>
    </source>
</evidence>
<name>A0A0P9F9V6_9CHLR</name>
<evidence type="ECO:0000256" key="4">
    <source>
        <dbReference type="ARBA" id="ARBA00022692"/>
    </source>
</evidence>
<evidence type="ECO:0000313" key="10">
    <source>
        <dbReference type="Proteomes" id="UP000050509"/>
    </source>
</evidence>
<feature type="transmembrane region" description="Helical" evidence="7">
    <location>
        <begin position="103"/>
        <end position="123"/>
    </location>
</feature>
<reference evidence="9 10" key="1">
    <citation type="submission" date="2015-09" db="EMBL/GenBank/DDBJ databases">
        <title>Draft genome sequence of Kouleothrix aurantiaca JCM 19913.</title>
        <authorList>
            <person name="Hemp J."/>
        </authorList>
    </citation>
    <scope>NUCLEOTIDE SEQUENCE [LARGE SCALE GENOMIC DNA]</scope>
    <source>
        <strain evidence="9 10">COM-B</strain>
    </source>
</reference>
<dbReference type="PANTHER" id="PTHR43163:SF6">
    <property type="entry name" value="DIPEPTIDE TRANSPORT SYSTEM PERMEASE PROTEIN DPPB-RELATED"/>
    <property type="match status" value="1"/>
</dbReference>
<evidence type="ECO:0000256" key="2">
    <source>
        <dbReference type="ARBA" id="ARBA00022448"/>
    </source>
</evidence>
<evidence type="ECO:0000256" key="5">
    <source>
        <dbReference type="ARBA" id="ARBA00022989"/>
    </source>
</evidence>
<accession>A0A0P9F9V6</accession>
<feature type="transmembrane region" description="Helical" evidence="7">
    <location>
        <begin position="207"/>
        <end position="233"/>
    </location>
</feature>
<dbReference type="SUPFAM" id="SSF161098">
    <property type="entry name" value="MetI-like"/>
    <property type="match status" value="1"/>
</dbReference>
<comment type="caution">
    <text evidence="9">The sequence shown here is derived from an EMBL/GenBank/DDBJ whole genome shotgun (WGS) entry which is preliminary data.</text>
</comment>
<evidence type="ECO:0000313" key="9">
    <source>
        <dbReference type="EMBL" id="KPV49270.1"/>
    </source>
</evidence>
<dbReference type="InterPro" id="IPR035906">
    <property type="entry name" value="MetI-like_sf"/>
</dbReference>
<feature type="transmembrane region" description="Helical" evidence="7">
    <location>
        <begin position="39"/>
        <end position="62"/>
    </location>
</feature>
<comment type="subcellular location">
    <subcellularLocation>
        <location evidence="1 7">Cell membrane</location>
        <topology evidence="1 7">Multi-pass membrane protein</topology>
    </subcellularLocation>
</comment>
<feature type="transmembrane region" description="Helical" evidence="7">
    <location>
        <begin position="6"/>
        <end position="27"/>
    </location>
</feature>
<dbReference type="PATRIC" id="fig|186479.3.peg.3906"/>
<evidence type="ECO:0000259" key="8">
    <source>
        <dbReference type="PROSITE" id="PS50928"/>
    </source>
</evidence>
<comment type="similarity">
    <text evidence="7">Belongs to the binding-protein-dependent transport system permease family.</text>
</comment>
<proteinExistence type="inferred from homology"/>
<keyword evidence="2 7" id="KW-0813">Transport</keyword>
<dbReference type="Pfam" id="PF00528">
    <property type="entry name" value="BPD_transp_1"/>
    <property type="match status" value="1"/>
</dbReference>
<evidence type="ECO:0000256" key="1">
    <source>
        <dbReference type="ARBA" id="ARBA00004651"/>
    </source>
</evidence>
<protein>
    <submittedName>
        <fullName evidence="9">Peptide ABC transporter permease</fullName>
    </submittedName>
</protein>
<feature type="domain" description="ABC transmembrane type-1" evidence="8">
    <location>
        <begin position="1"/>
        <end position="230"/>
    </location>
</feature>
<evidence type="ECO:0000256" key="3">
    <source>
        <dbReference type="ARBA" id="ARBA00022475"/>
    </source>
</evidence>
<dbReference type="AlphaFoldDB" id="A0A0P9F9V6"/>
<keyword evidence="6 7" id="KW-0472">Membrane</keyword>
<keyword evidence="10" id="KW-1185">Reference proteome</keyword>
<dbReference type="Gene3D" id="1.10.3720.10">
    <property type="entry name" value="MetI-like"/>
    <property type="match status" value="1"/>
</dbReference>
<keyword evidence="3" id="KW-1003">Cell membrane</keyword>
<keyword evidence="5 7" id="KW-1133">Transmembrane helix</keyword>
<dbReference type="GO" id="GO:0055085">
    <property type="term" value="P:transmembrane transport"/>
    <property type="evidence" value="ECO:0007669"/>
    <property type="project" value="InterPro"/>
</dbReference>
<evidence type="ECO:0000256" key="7">
    <source>
        <dbReference type="RuleBase" id="RU363032"/>
    </source>
</evidence>
<dbReference type="PROSITE" id="PS50928">
    <property type="entry name" value="ABC_TM1"/>
    <property type="match status" value="1"/>
</dbReference>
<dbReference type="Proteomes" id="UP000050509">
    <property type="component" value="Unassembled WGS sequence"/>
</dbReference>
<gene>
    <name evidence="9" type="ORF">SE17_33595</name>
</gene>
<dbReference type="InterPro" id="IPR000515">
    <property type="entry name" value="MetI-like"/>
</dbReference>
<dbReference type="CDD" id="cd06261">
    <property type="entry name" value="TM_PBP2"/>
    <property type="match status" value="1"/>
</dbReference>
<dbReference type="PANTHER" id="PTHR43163">
    <property type="entry name" value="DIPEPTIDE TRANSPORT SYSTEM PERMEASE PROTEIN DPPB-RELATED"/>
    <property type="match status" value="1"/>
</dbReference>
<feature type="non-terminal residue" evidence="9">
    <location>
        <position position="1"/>
    </location>
</feature>
<dbReference type="EMBL" id="LJCR01002082">
    <property type="protein sequence ID" value="KPV49270.1"/>
    <property type="molecule type" value="Genomic_DNA"/>
</dbReference>
<organism evidence="9 10">
    <name type="scientific">Kouleothrix aurantiaca</name>
    <dbReference type="NCBI Taxonomy" id="186479"/>
    <lineage>
        <taxon>Bacteria</taxon>
        <taxon>Bacillati</taxon>
        <taxon>Chloroflexota</taxon>
        <taxon>Chloroflexia</taxon>
        <taxon>Chloroflexales</taxon>
        <taxon>Roseiflexineae</taxon>
        <taxon>Roseiflexaceae</taxon>
        <taxon>Kouleothrix</taxon>
    </lineage>
</organism>
<dbReference type="GO" id="GO:0005886">
    <property type="term" value="C:plasma membrane"/>
    <property type="evidence" value="ECO:0007669"/>
    <property type="project" value="UniProtKB-SubCell"/>
</dbReference>